<dbReference type="PROSITE" id="PS01209">
    <property type="entry name" value="LDLRA_1"/>
    <property type="match status" value="1"/>
</dbReference>
<keyword evidence="16" id="KW-1185">Reference proteome</keyword>
<dbReference type="InterPro" id="IPR032675">
    <property type="entry name" value="LRR_dom_sf"/>
</dbReference>
<name>A0A6G0ZK39_APHCR</name>
<feature type="compositionally biased region" description="Basic and acidic residues" evidence="13">
    <location>
        <begin position="475"/>
        <end position="486"/>
    </location>
</feature>
<dbReference type="Pfam" id="PF13855">
    <property type="entry name" value="LRR_8"/>
    <property type="match status" value="1"/>
</dbReference>
<organism evidence="15 16">
    <name type="scientific">Aphis craccivora</name>
    <name type="common">Cowpea aphid</name>
    <dbReference type="NCBI Taxonomy" id="307492"/>
    <lineage>
        <taxon>Eukaryota</taxon>
        <taxon>Metazoa</taxon>
        <taxon>Ecdysozoa</taxon>
        <taxon>Arthropoda</taxon>
        <taxon>Hexapoda</taxon>
        <taxon>Insecta</taxon>
        <taxon>Pterygota</taxon>
        <taxon>Neoptera</taxon>
        <taxon>Paraneoptera</taxon>
        <taxon>Hemiptera</taxon>
        <taxon>Sternorrhyncha</taxon>
        <taxon>Aphidomorpha</taxon>
        <taxon>Aphidoidea</taxon>
        <taxon>Aphididae</taxon>
        <taxon>Aphidini</taxon>
        <taxon>Aphis</taxon>
        <taxon>Aphis</taxon>
    </lineage>
</organism>
<dbReference type="InterPro" id="IPR000276">
    <property type="entry name" value="GPCR_Rhodpsn"/>
</dbReference>
<dbReference type="PANTHER" id="PTHR24372:SF80">
    <property type="entry name" value="FI21465P1-RELATED"/>
    <property type="match status" value="1"/>
</dbReference>
<comment type="caution">
    <text evidence="15">The sequence shown here is derived from an EMBL/GenBank/DDBJ whole genome shotgun (WGS) entry which is preliminary data.</text>
</comment>
<feature type="compositionally biased region" description="Polar residues" evidence="13">
    <location>
        <begin position="487"/>
        <end position="498"/>
    </location>
</feature>
<dbReference type="GO" id="GO:0005886">
    <property type="term" value="C:plasma membrane"/>
    <property type="evidence" value="ECO:0007669"/>
    <property type="project" value="UniProtKB-SubCell"/>
</dbReference>
<dbReference type="InterPro" id="IPR001611">
    <property type="entry name" value="Leu-rich_rpt"/>
</dbReference>
<dbReference type="GO" id="GO:0007189">
    <property type="term" value="P:adenylate cyclase-activating G protein-coupled receptor signaling pathway"/>
    <property type="evidence" value="ECO:0007669"/>
    <property type="project" value="TreeGrafter"/>
</dbReference>
<proteinExistence type="predicted"/>
<dbReference type="InterPro" id="IPR003591">
    <property type="entry name" value="Leu-rich_rpt_typical-subtyp"/>
</dbReference>
<comment type="caution">
    <text evidence="12">Lacks conserved residue(s) required for the propagation of feature annotation.</text>
</comment>
<evidence type="ECO:0000256" key="3">
    <source>
        <dbReference type="ARBA" id="ARBA00022614"/>
    </source>
</evidence>
<sequence>MLLNRSAIISTFIISCFLSLSLITLYLNYDSNGCHEGSFLCTQSDICIANKYKCNNHSDCQHGEDEDSLLCTDFSGSMQHYHKVITIKNPDSELELTMPCALKNYPAKCDCLNETWLRCNNISLTKVPRNISSNLIQISMTNNNIVLSNDSFNDNLQYNKLSVLPPFVFEHQTELTFLFLQWNRIEIINEFLFADMPNLTVLNLSNNLITVIHENAFKNLLNLSDLNIANNRITTITLEILNPLKLLDKLNFGNNPITRVNSDIFKEMKDLSSLNMNGINEENIDFSSFNNLTTRLEVLYLDEFHYCVFHAQHVKLCFPNIDALNFVIRNLAVADLFMAIYLIVSMLILVFLSLDRYIIIGLHFIGNPGLKMKTAVFTMASIWVVGIIILWKHSSKFYGSNGLCYPLYIEDPFVSGWQYSAFILLLMTVLYALLFKNIKETRKRAKRISTAVEISQSTHPVSVYNKKTNKKNRKKALEEQRKEKNGTQENSLETTTDY</sequence>
<dbReference type="PROSITE" id="PS51257">
    <property type="entry name" value="PROKAR_LIPOPROTEIN"/>
    <property type="match status" value="1"/>
</dbReference>
<keyword evidence="5" id="KW-0677">Repeat</keyword>
<keyword evidence="9" id="KW-1015">Disulfide bond</keyword>
<dbReference type="SMART" id="SM00192">
    <property type="entry name" value="LDLa"/>
    <property type="match status" value="1"/>
</dbReference>
<evidence type="ECO:0000256" key="12">
    <source>
        <dbReference type="PROSITE-ProRule" id="PRU00124"/>
    </source>
</evidence>
<dbReference type="Proteomes" id="UP000478052">
    <property type="component" value="Unassembled WGS sequence"/>
</dbReference>
<evidence type="ECO:0000256" key="8">
    <source>
        <dbReference type="ARBA" id="ARBA00023136"/>
    </source>
</evidence>
<keyword evidence="10 15" id="KW-0675">Receptor</keyword>
<dbReference type="SUPFAM" id="SSF52058">
    <property type="entry name" value="L domain-like"/>
    <property type="match status" value="1"/>
</dbReference>
<evidence type="ECO:0000256" key="6">
    <source>
        <dbReference type="ARBA" id="ARBA00022989"/>
    </source>
</evidence>
<keyword evidence="11" id="KW-0807">Transducer</keyword>
<accession>A0A6G0ZK39</accession>
<feature type="transmembrane region" description="Helical" evidence="14">
    <location>
        <begin position="336"/>
        <end position="354"/>
    </location>
</feature>
<dbReference type="InterPro" id="IPR036055">
    <property type="entry name" value="LDL_receptor-like_sf"/>
</dbReference>
<feature type="transmembrane region" description="Helical" evidence="14">
    <location>
        <begin position="416"/>
        <end position="434"/>
    </location>
</feature>
<dbReference type="PROSITE" id="PS50068">
    <property type="entry name" value="LDLRA_2"/>
    <property type="match status" value="1"/>
</dbReference>
<dbReference type="PANTHER" id="PTHR24372">
    <property type="entry name" value="GLYCOPROTEIN HORMONE RECEPTOR"/>
    <property type="match status" value="1"/>
</dbReference>
<dbReference type="Gene3D" id="4.10.400.10">
    <property type="entry name" value="Low-density Lipoprotein Receptor"/>
    <property type="match status" value="1"/>
</dbReference>
<comment type="subcellular location">
    <subcellularLocation>
        <location evidence="1">Cell membrane</location>
        <topology evidence="1">Multi-pass membrane protein</topology>
    </subcellularLocation>
</comment>
<dbReference type="SMART" id="SM00369">
    <property type="entry name" value="LRR_TYP"/>
    <property type="match status" value="5"/>
</dbReference>
<keyword evidence="7" id="KW-0297">G-protein coupled receptor</keyword>
<keyword evidence="2" id="KW-1003">Cell membrane</keyword>
<dbReference type="AlphaFoldDB" id="A0A6G0ZK39"/>
<dbReference type="Gene3D" id="1.20.1070.10">
    <property type="entry name" value="Rhodopsin 7-helix transmembrane proteins"/>
    <property type="match status" value="1"/>
</dbReference>
<dbReference type="EMBL" id="VUJU01000352">
    <property type="protein sequence ID" value="KAF0771015.1"/>
    <property type="molecule type" value="Genomic_DNA"/>
</dbReference>
<dbReference type="OrthoDB" id="6022531at2759"/>
<feature type="region of interest" description="Disordered" evidence="13">
    <location>
        <begin position="462"/>
        <end position="498"/>
    </location>
</feature>
<keyword evidence="3" id="KW-0433">Leucine-rich repeat</keyword>
<keyword evidence="8 14" id="KW-0472">Membrane</keyword>
<keyword evidence="4 14" id="KW-0812">Transmembrane</keyword>
<reference evidence="15 16" key="1">
    <citation type="submission" date="2019-08" db="EMBL/GenBank/DDBJ databases">
        <title>Whole genome of Aphis craccivora.</title>
        <authorList>
            <person name="Voronova N.V."/>
            <person name="Shulinski R.S."/>
            <person name="Bandarenka Y.V."/>
            <person name="Zhorov D.G."/>
            <person name="Warner D."/>
        </authorList>
    </citation>
    <scope>NUCLEOTIDE SEQUENCE [LARGE SCALE GENOMIC DNA]</scope>
    <source>
        <strain evidence="15">180601</strain>
        <tissue evidence="15">Whole Body</tissue>
    </source>
</reference>
<keyword evidence="6 14" id="KW-1133">Transmembrane helix</keyword>
<dbReference type="SUPFAM" id="SSF81321">
    <property type="entry name" value="Family A G protein-coupled receptor-like"/>
    <property type="match status" value="1"/>
</dbReference>
<dbReference type="CDD" id="cd00112">
    <property type="entry name" value="LDLa"/>
    <property type="match status" value="1"/>
</dbReference>
<dbReference type="PROSITE" id="PS00237">
    <property type="entry name" value="G_PROTEIN_RECEP_F1_1"/>
    <property type="match status" value="1"/>
</dbReference>
<dbReference type="SUPFAM" id="SSF57424">
    <property type="entry name" value="LDL receptor-like module"/>
    <property type="match status" value="1"/>
</dbReference>
<gene>
    <name evidence="15" type="ORF">FWK35_00001318</name>
</gene>
<evidence type="ECO:0000313" key="15">
    <source>
        <dbReference type="EMBL" id="KAF0771015.1"/>
    </source>
</evidence>
<evidence type="ECO:0000256" key="10">
    <source>
        <dbReference type="ARBA" id="ARBA00023170"/>
    </source>
</evidence>
<dbReference type="InterPro" id="IPR023415">
    <property type="entry name" value="LDLR_class-A_CS"/>
</dbReference>
<feature type="transmembrane region" description="Helical" evidence="14">
    <location>
        <begin position="7"/>
        <end position="29"/>
    </location>
</feature>
<evidence type="ECO:0000256" key="2">
    <source>
        <dbReference type="ARBA" id="ARBA00022475"/>
    </source>
</evidence>
<evidence type="ECO:0000256" key="11">
    <source>
        <dbReference type="ARBA" id="ARBA00023224"/>
    </source>
</evidence>
<dbReference type="Gene3D" id="3.80.10.10">
    <property type="entry name" value="Ribonuclease Inhibitor"/>
    <property type="match status" value="1"/>
</dbReference>
<evidence type="ECO:0000313" key="16">
    <source>
        <dbReference type="Proteomes" id="UP000478052"/>
    </source>
</evidence>
<feature type="transmembrane region" description="Helical" evidence="14">
    <location>
        <begin position="374"/>
        <end position="391"/>
    </location>
</feature>
<evidence type="ECO:0000256" key="13">
    <source>
        <dbReference type="SAM" id="MobiDB-lite"/>
    </source>
</evidence>
<evidence type="ECO:0000256" key="4">
    <source>
        <dbReference type="ARBA" id="ARBA00022692"/>
    </source>
</evidence>
<evidence type="ECO:0000256" key="7">
    <source>
        <dbReference type="ARBA" id="ARBA00023040"/>
    </source>
</evidence>
<dbReference type="InterPro" id="IPR002172">
    <property type="entry name" value="LDrepeatLR_classA_rpt"/>
</dbReference>
<evidence type="ECO:0000256" key="5">
    <source>
        <dbReference type="ARBA" id="ARBA00022737"/>
    </source>
</evidence>
<evidence type="ECO:0000256" key="14">
    <source>
        <dbReference type="SAM" id="Phobius"/>
    </source>
</evidence>
<dbReference type="PROSITE" id="PS51450">
    <property type="entry name" value="LRR"/>
    <property type="match status" value="1"/>
</dbReference>
<dbReference type="Pfam" id="PF00001">
    <property type="entry name" value="7tm_1"/>
    <property type="match status" value="1"/>
</dbReference>
<protein>
    <submittedName>
        <fullName evidence="15">Relaxin receptor 2-like</fullName>
    </submittedName>
</protein>
<dbReference type="Pfam" id="PF00057">
    <property type="entry name" value="Ldl_recept_a"/>
    <property type="match status" value="1"/>
</dbReference>
<dbReference type="GO" id="GO:0008528">
    <property type="term" value="F:G protein-coupled peptide receptor activity"/>
    <property type="evidence" value="ECO:0007669"/>
    <property type="project" value="TreeGrafter"/>
</dbReference>
<dbReference type="GO" id="GO:0009755">
    <property type="term" value="P:hormone-mediated signaling pathway"/>
    <property type="evidence" value="ECO:0007669"/>
    <property type="project" value="TreeGrafter"/>
</dbReference>
<feature type="non-terminal residue" evidence="15">
    <location>
        <position position="498"/>
    </location>
</feature>
<evidence type="ECO:0000256" key="9">
    <source>
        <dbReference type="ARBA" id="ARBA00023157"/>
    </source>
</evidence>
<evidence type="ECO:0000256" key="1">
    <source>
        <dbReference type="ARBA" id="ARBA00004651"/>
    </source>
</evidence>